<evidence type="ECO:0008006" key="3">
    <source>
        <dbReference type="Google" id="ProtNLM"/>
    </source>
</evidence>
<evidence type="ECO:0000313" key="2">
    <source>
        <dbReference type="Proteomes" id="UP000464954"/>
    </source>
</evidence>
<dbReference type="SUPFAM" id="SSF56935">
    <property type="entry name" value="Porins"/>
    <property type="match status" value="1"/>
</dbReference>
<dbReference type="RefSeq" id="WP_160626574.1">
    <property type="nucleotide sequence ID" value="NZ_CP047593.1"/>
</dbReference>
<name>A0A6P1MB52_9BACT</name>
<protein>
    <recommendedName>
        <fullName evidence="3">Porin</fullName>
    </recommendedName>
</protein>
<sequence length="374" mass="41226">MDRRIFLMLIGGLTLTGFAEEHCHQHEQNAPYVTVYTDVRVYGEQVYEADDSGEEIFDLKTHAHVGIEFSPIDNLFIRSSLKLEQKHSHDHDGGGAAPDGKDVYFENHILKFEELKLVYAPGAWEVFGGKFNPTVGLDQHDIPGWYGYEIEEEYSILGRLGAGAAYTADAGTFGSHRLEVSGFCRDTTVLNQTVINSGGEPDRKEEGGVANTHDFSSWAVSLSGDPLYAALGDTLHQLSYVLAYARQDAGYDAEADHADEERGVIGGVYTATLTENLQLKGVGEFKNIRNNHTHGDDDLRISTAGLELSWQGWEFGGSYSVLDHTEEPDGEHIQGSLGYVWPCGFGISGGWKLSEEEGEQQKSIGLMLSYHGHF</sequence>
<keyword evidence="2" id="KW-1185">Reference proteome</keyword>
<proteinExistence type="predicted"/>
<evidence type="ECO:0000313" key="1">
    <source>
        <dbReference type="EMBL" id="QHI68345.1"/>
    </source>
</evidence>
<organism evidence="1 2">
    <name type="scientific">Tichowtungia aerotolerans</name>
    <dbReference type="NCBI Taxonomy" id="2697043"/>
    <lineage>
        <taxon>Bacteria</taxon>
        <taxon>Pseudomonadati</taxon>
        <taxon>Kiritimatiellota</taxon>
        <taxon>Tichowtungiia</taxon>
        <taxon>Tichowtungiales</taxon>
        <taxon>Tichowtungiaceae</taxon>
        <taxon>Tichowtungia</taxon>
    </lineage>
</organism>
<gene>
    <name evidence="1" type="ORF">GT409_02360</name>
</gene>
<accession>A0A6P1MB52</accession>
<dbReference type="Proteomes" id="UP000464954">
    <property type="component" value="Chromosome"/>
</dbReference>
<dbReference type="EMBL" id="CP047593">
    <property type="protein sequence ID" value="QHI68345.1"/>
    <property type="molecule type" value="Genomic_DNA"/>
</dbReference>
<dbReference type="KEGG" id="taer:GT409_02360"/>
<dbReference type="AlphaFoldDB" id="A0A6P1MB52"/>
<reference evidence="1 2" key="1">
    <citation type="submission" date="2020-01" db="EMBL/GenBank/DDBJ databases">
        <title>Ponticoccus aerotolerans gen. nov., sp. nov., an anaerobic bacterium and proposal of Ponticoccusceae fam. nov., Ponticoccusles ord. nov. and Ponticoccuse classis nov. in the phylum Kiritimatiellaeota.</title>
        <authorList>
            <person name="Zhou L.Y."/>
            <person name="Du Z.J."/>
        </authorList>
    </citation>
    <scope>NUCLEOTIDE SEQUENCE [LARGE SCALE GENOMIC DNA]</scope>
    <source>
        <strain evidence="1 2">S-5007</strain>
    </source>
</reference>